<evidence type="ECO:0000256" key="7">
    <source>
        <dbReference type="ARBA" id="ARBA00023136"/>
    </source>
</evidence>
<comment type="similarity">
    <text evidence="2 8">Belongs to the 4-toluene sulfonate uptake permease (TSUP) (TC 2.A.102) family.</text>
</comment>
<keyword evidence="10" id="KW-1185">Reference proteome</keyword>
<keyword evidence="6 8" id="KW-1133">Transmembrane helix</keyword>
<dbReference type="Pfam" id="PF01925">
    <property type="entry name" value="TauE"/>
    <property type="match status" value="1"/>
</dbReference>
<feature type="transmembrane region" description="Helical" evidence="8">
    <location>
        <begin position="69"/>
        <end position="88"/>
    </location>
</feature>
<keyword evidence="7 8" id="KW-0472">Membrane</keyword>
<dbReference type="RefSeq" id="WP_344803351.1">
    <property type="nucleotide sequence ID" value="NZ_BAABBO010000001.1"/>
</dbReference>
<feature type="transmembrane region" description="Helical" evidence="8">
    <location>
        <begin position="177"/>
        <end position="195"/>
    </location>
</feature>
<organism evidence="9 10">
    <name type="scientific">Allohahella marinimesophila</name>
    <dbReference type="NCBI Taxonomy" id="1054972"/>
    <lineage>
        <taxon>Bacteria</taxon>
        <taxon>Pseudomonadati</taxon>
        <taxon>Pseudomonadota</taxon>
        <taxon>Gammaproteobacteria</taxon>
        <taxon>Oceanospirillales</taxon>
        <taxon>Hahellaceae</taxon>
        <taxon>Allohahella</taxon>
    </lineage>
</organism>
<dbReference type="PANTHER" id="PTHR30269:SF0">
    <property type="entry name" value="MEMBRANE TRANSPORTER PROTEIN YFCA-RELATED"/>
    <property type="match status" value="1"/>
</dbReference>
<reference evidence="10" key="1">
    <citation type="journal article" date="2019" name="Int. J. Syst. Evol. Microbiol.">
        <title>The Global Catalogue of Microorganisms (GCM) 10K type strain sequencing project: providing services to taxonomists for standard genome sequencing and annotation.</title>
        <authorList>
            <consortium name="The Broad Institute Genomics Platform"/>
            <consortium name="The Broad Institute Genome Sequencing Center for Infectious Disease"/>
            <person name="Wu L."/>
            <person name="Ma J."/>
        </authorList>
    </citation>
    <scope>NUCLEOTIDE SEQUENCE [LARGE SCALE GENOMIC DNA]</scope>
    <source>
        <strain evidence="10">JCM 17555</strain>
    </source>
</reference>
<dbReference type="EMBL" id="BAABBO010000001">
    <property type="protein sequence ID" value="GAA3950655.1"/>
    <property type="molecule type" value="Genomic_DNA"/>
</dbReference>
<dbReference type="PANTHER" id="PTHR30269">
    <property type="entry name" value="TRANSMEMBRANE PROTEIN YFCA"/>
    <property type="match status" value="1"/>
</dbReference>
<proteinExistence type="inferred from homology"/>
<dbReference type="Proteomes" id="UP001501337">
    <property type="component" value="Unassembled WGS sequence"/>
</dbReference>
<feature type="transmembrane region" description="Helical" evidence="8">
    <location>
        <begin position="225"/>
        <end position="243"/>
    </location>
</feature>
<protein>
    <recommendedName>
        <fullName evidence="8">Probable membrane transporter protein</fullName>
    </recommendedName>
</protein>
<evidence type="ECO:0000313" key="9">
    <source>
        <dbReference type="EMBL" id="GAA3950655.1"/>
    </source>
</evidence>
<feature type="transmembrane region" description="Helical" evidence="8">
    <location>
        <begin position="26"/>
        <end position="48"/>
    </location>
</feature>
<evidence type="ECO:0000256" key="8">
    <source>
        <dbReference type="RuleBase" id="RU363041"/>
    </source>
</evidence>
<evidence type="ECO:0000256" key="6">
    <source>
        <dbReference type="ARBA" id="ARBA00022989"/>
    </source>
</evidence>
<accession>A0ABP7NN12</accession>
<evidence type="ECO:0000313" key="10">
    <source>
        <dbReference type="Proteomes" id="UP001501337"/>
    </source>
</evidence>
<feature type="transmembrane region" description="Helical" evidence="8">
    <location>
        <begin position="136"/>
        <end position="157"/>
    </location>
</feature>
<keyword evidence="4 8" id="KW-1003">Cell membrane</keyword>
<evidence type="ECO:0000256" key="3">
    <source>
        <dbReference type="ARBA" id="ARBA00022448"/>
    </source>
</evidence>
<evidence type="ECO:0000256" key="4">
    <source>
        <dbReference type="ARBA" id="ARBA00022475"/>
    </source>
</evidence>
<evidence type="ECO:0000256" key="2">
    <source>
        <dbReference type="ARBA" id="ARBA00009142"/>
    </source>
</evidence>
<sequence>MLFGAGILAGICNAVAGGGTFFTFPVFLAAGMPPVVANASNAVAVWPGHAFAAIGYRRELRAFSGSIRVTLWIALIGGSCGAALLIFIPNTMFLRLVPFLILFATVLFALGPRLSQALSSAGRGYGDEHASAGTRLAEFLIAIYGGFFGAGMGIMLMAGLHMLGVHDVQQNNALKNLLGALITSMAVLIFALSGLIDWHYTAIAFAGAVVGGLAGGRIARWLPAAWLRGLVVLIGSLLSMYYLSSIYF</sequence>
<name>A0ABP7NN12_9GAMM</name>
<evidence type="ECO:0000256" key="5">
    <source>
        <dbReference type="ARBA" id="ARBA00022692"/>
    </source>
</evidence>
<dbReference type="InterPro" id="IPR052017">
    <property type="entry name" value="TSUP"/>
</dbReference>
<keyword evidence="3" id="KW-0813">Transport</keyword>
<comment type="caution">
    <text evidence="9">The sequence shown here is derived from an EMBL/GenBank/DDBJ whole genome shotgun (WGS) entry which is preliminary data.</text>
</comment>
<gene>
    <name evidence="9" type="ORF">GCM10022278_07230</name>
</gene>
<evidence type="ECO:0000256" key="1">
    <source>
        <dbReference type="ARBA" id="ARBA00004651"/>
    </source>
</evidence>
<keyword evidence="5 8" id="KW-0812">Transmembrane</keyword>
<comment type="subcellular location">
    <subcellularLocation>
        <location evidence="1 8">Cell membrane</location>
        <topology evidence="1 8">Multi-pass membrane protein</topology>
    </subcellularLocation>
</comment>
<dbReference type="InterPro" id="IPR002781">
    <property type="entry name" value="TM_pro_TauE-like"/>
</dbReference>
<feature type="transmembrane region" description="Helical" evidence="8">
    <location>
        <begin position="94"/>
        <end position="115"/>
    </location>
</feature>
<feature type="transmembrane region" description="Helical" evidence="8">
    <location>
        <begin position="202"/>
        <end position="219"/>
    </location>
</feature>